<evidence type="ECO:0000313" key="2">
    <source>
        <dbReference type="EMBL" id="ANP90454.1"/>
    </source>
</evidence>
<reference evidence="2 3" key="1">
    <citation type="submission" date="2016-06" db="EMBL/GenBank/DDBJ databases">
        <title>Microsymbionts genomes from the relict species Vavilovia formosa.</title>
        <authorList>
            <person name="Chirak E."/>
            <person name="Kimeklis A."/>
            <person name="Andronov E."/>
        </authorList>
    </citation>
    <scope>NUCLEOTIDE SEQUENCE [LARGE SCALE GENOMIC DNA]</scope>
    <source>
        <strain evidence="2 3">Vaf10</strain>
        <plasmid evidence="3">Plasmid unnamed2</plasmid>
    </source>
</reference>
<dbReference type="Proteomes" id="UP000092691">
    <property type="component" value="Plasmid unnamed2"/>
</dbReference>
<sequence length="70" mass="7477">MKRPSGGKHDAEFSIGIEGGEERVAPDSGIGVSDTLRTLAESGIAPIINGCSLNMQGRAHGRRQRSIFRK</sequence>
<organism evidence="2 3">
    <name type="scientific">Rhizobium leguminosarum</name>
    <dbReference type="NCBI Taxonomy" id="384"/>
    <lineage>
        <taxon>Bacteria</taxon>
        <taxon>Pseudomonadati</taxon>
        <taxon>Pseudomonadota</taxon>
        <taxon>Alphaproteobacteria</taxon>
        <taxon>Hyphomicrobiales</taxon>
        <taxon>Rhizobiaceae</taxon>
        <taxon>Rhizobium/Agrobacterium group</taxon>
        <taxon>Rhizobium</taxon>
    </lineage>
</organism>
<geneLocation type="plasmid" evidence="2 3">
    <name>unnamed2</name>
</geneLocation>
<protein>
    <submittedName>
        <fullName evidence="2">Uncharacterized protein</fullName>
    </submittedName>
</protein>
<evidence type="ECO:0000313" key="3">
    <source>
        <dbReference type="Proteomes" id="UP000092691"/>
    </source>
</evidence>
<accession>A0A1B1CL29</accession>
<feature type="region of interest" description="Disordered" evidence="1">
    <location>
        <begin position="1"/>
        <end position="29"/>
    </location>
</feature>
<name>A0A1B1CL29_RHILE</name>
<gene>
    <name evidence="2" type="ORF">BA011_31400</name>
</gene>
<evidence type="ECO:0000256" key="1">
    <source>
        <dbReference type="SAM" id="MobiDB-lite"/>
    </source>
</evidence>
<dbReference type="EMBL" id="CP016289">
    <property type="protein sequence ID" value="ANP90454.1"/>
    <property type="molecule type" value="Genomic_DNA"/>
</dbReference>
<dbReference type="AlphaFoldDB" id="A0A1B1CL29"/>
<proteinExistence type="predicted"/>
<keyword evidence="2" id="KW-0614">Plasmid</keyword>